<organism evidence="2 3">
    <name type="scientific">Datura stramonium</name>
    <name type="common">Jimsonweed</name>
    <name type="synonym">Common thornapple</name>
    <dbReference type="NCBI Taxonomy" id="4076"/>
    <lineage>
        <taxon>Eukaryota</taxon>
        <taxon>Viridiplantae</taxon>
        <taxon>Streptophyta</taxon>
        <taxon>Embryophyta</taxon>
        <taxon>Tracheophyta</taxon>
        <taxon>Spermatophyta</taxon>
        <taxon>Magnoliopsida</taxon>
        <taxon>eudicotyledons</taxon>
        <taxon>Gunneridae</taxon>
        <taxon>Pentapetalae</taxon>
        <taxon>asterids</taxon>
        <taxon>lamiids</taxon>
        <taxon>Solanales</taxon>
        <taxon>Solanaceae</taxon>
        <taxon>Solanoideae</taxon>
        <taxon>Datureae</taxon>
        <taxon>Datura</taxon>
    </lineage>
</organism>
<name>A0ABS8RU00_DATST</name>
<evidence type="ECO:0000256" key="1">
    <source>
        <dbReference type="SAM" id="MobiDB-lite"/>
    </source>
</evidence>
<accession>A0ABS8RU00</accession>
<comment type="caution">
    <text evidence="2">The sequence shown here is derived from an EMBL/GenBank/DDBJ whole genome shotgun (WGS) entry which is preliminary data.</text>
</comment>
<proteinExistence type="predicted"/>
<keyword evidence="3" id="KW-1185">Reference proteome</keyword>
<gene>
    <name evidence="2" type="ORF">HAX54_005139</name>
</gene>
<evidence type="ECO:0000313" key="3">
    <source>
        <dbReference type="Proteomes" id="UP000823775"/>
    </source>
</evidence>
<feature type="compositionally biased region" description="Basic and acidic residues" evidence="1">
    <location>
        <begin position="23"/>
        <end position="34"/>
    </location>
</feature>
<reference evidence="2 3" key="1">
    <citation type="journal article" date="2021" name="BMC Genomics">
        <title>Datura genome reveals duplications of psychoactive alkaloid biosynthetic genes and high mutation rate following tissue culture.</title>
        <authorList>
            <person name="Rajewski A."/>
            <person name="Carter-House D."/>
            <person name="Stajich J."/>
            <person name="Litt A."/>
        </authorList>
    </citation>
    <scope>NUCLEOTIDE SEQUENCE [LARGE SCALE GENOMIC DNA]</scope>
    <source>
        <strain evidence="2">AR-01</strain>
    </source>
</reference>
<dbReference type="Proteomes" id="UP000823775">
    <property type="component" value="Unassembled WGS sequence"/>
</dbReference>
<evidence type="ECO:0000313" key="2">
    <source>
        <dbReference type="EMBL" id="MCD7450297.1"/>
    </source>
</evidence>
<feature type="region of interest" description="Disordered" evidence="1">
    <location>
        <begin position="1"/>
        <end position="35"/>
    </location>
</feature>
<dbReference type="EMBL" id="JACEIK010000125">
    <property type="protein sequence ID" value="MCD7450297.1"/>
    <property type="molecule type" value="Genomic_DNA"/>
</dbReference>
<sequence>MAPKPSKGKAMASSSKGTKRSRTGKEAQAHKEDAATTTTKIWTFLDHGARREFLDNWESEEISNQVKIRGHVIKFTPAALNKFLGTPNMDPQSMRDLLLRPPYRDIYHILNSPRFMDR</sequence>
<protein>
    <submittedName>
        <fullName evidence="2">Uncharacterized protein</fullName>
    </submittedName>
</protein>
<feature type="compositionally biased region" description="Low complexity" evidence="1">
    <location>
        <begin position="1"/>
        <end position="16"/>
    </location>
</feature>